<keyword evidence="5" id="KW-0282">Flagellum</keyword>
<feature type="repeat" description="TPR" evidence="3">
    <location>
        <begin position="712"/>
        <end position="745"/>
    </location>
</feature>
<name>A0ABR4Q2S2_9CEST</name>
<reference evidence="5 7" key="1">
    <citation type="journal article" date="2022" name="Front. Cell. Infect. Microbiol.">
        <title>The Genomes of Two Strains of Taenia crassiceps the Animal Model for the Study of Human Cysticercosis.</title>
        <authorList>
            <person name="Bobes R.J."/>
            <person name="Estrada K."/>
            <person name="Rios-Valencia D.G."/>
            <person name="Calderon-Gallegos A."/>
            <person name="de la Torre P."/>
            <person name="Carrero J.C."/>
            <person name="Sanchez-Flores A."/>
            <person name="Laclette J.P."/>
        </authorList>
    </citation>
    <scope>NUCLEOTIDE SEQUENCE [LARGE SCALE GENOMIC DNA]</scope>
    <source>
        <strain evidence="5">WFUcys</strain>
    </source>
</reference>
<reference evidence="5" key="2">
    <citation type="submission" date="2024-12" db="EMBL/GenBank/DDBJ databases">
        <authorList>
            <person name="Estrada K."/>
            <person name="Bobes R.J."/>
            <person name="Sanchez-Flores A."/>
            <person name="Laclette J.P."/>
        </authorList>
    </citation>
    <scope>NUCLEOTIDE SEQUENCE</scope>
    <source>
        <strain evidence="5">WFUcys</strain>
        <tissue evidence="5">Peritoneal cavity of infected mice</tissue>
    </source>
</reference>
<dbReference type="InterPro" id="IPR011990">
    <property type="entry name" value="TPR-like_helical_dom_sf"/>
</dbReference>
<dbReference type="PANTHER" id="PTHR44314">
    <property type="entry name" value="CILIA- AND FLAGELLA-ASSOCIATED PROTEIN 70"/>
    <property type="match status" value="1"/>
</dbReference>
<dbReference type="Pfam" id="PF14559">
    <property type="entry name" value="TPR_19"/>
    <property type="match status" value="1"/>
</dbReference>
<comment type="caution">
    <text evidence="5">The sequence shown here is derived from an EMBL/GenBank/DDBJ whole genome shotgun (WGS) entry which is preliminary data.</text>
</comment>
<dbReference type="Gene3D" id="1.25.40.10">
    <property type="entry name" value="Tetratricopeptide repeat domain"/>
    <property type="match status" value="3"/>
</dbReference>
<keyword evidence="1" id="KW-0677">Repeat</keyword>
<feature type="compositionally biased region" description="Acidic residues" evidence="4">
    <location>
        <begin position="518"/>
        <end position="528"/>
    </location>
</feature>
<keyword evidence="2 3" id="KW-0802">TPR repeat</keyword>
<evidence type="ECO:0000256" key="1">
    <source>
        <dbReference type="ARBA" id="ARBA00022737"/>
    </source>
</evidence>
<dbReference type="SUPFAM" id="SSF48452">
    <property type="entry name" value="TPR-like"/>
    <property type="match status" value="2"/>
</dbReference>
<dbReference type="EMBL" id="JAKROA010000015">
    <property type="protein sequence ID" value="KAL5103871.1"/>
    <property type="molecule type" value="Genomic_DNA"/>
</dbReference>
<organism evidence="5 7">
    <name type="scientific">Taenia crassiceps</name>
    <dbReference type="NCBI Taxonomy" id="6207"/>
    <lineage>
        <taxon>Eukaryota</taxon>
        <taxon>Metazoa</taxon>
        <taxon>Spiralia</taxon>
        <taxon>Lophotrochozoa</taxon>
        <taxon>Platyhelminthes</taxon>
        <taxon>Cestoda</taxon>
        <taxon>Eucestoda</taxon>
        <taxon>Cyclophyllidea</taxon>
        <taxon>Taeniidae</taxon>
        <taxon>Taenia</taxon>
    </lineage>
</organism>
<keyword evidence="5" id="KW-0966">Cell projection</keyword>
<dbReference type="PANTHER" id="PTHR44314:SF1">
    <property type="entry name" value="CILIA- AND FLAGELLA-ASSOCIATED PROTEIN 70"/>
    <property type="match status" value="1"/>
</dbReference>
<dbReference type="PROSITE" id="PS50005">
    <property type="entry name" value="TPR"/>
    <property type="match status" value="2"/>
</dbReference>
<dbReference type="InterPro" id="IPR019734">
    <property type="entry name" value="TPR_rpt"/>
</dbReference>
<keyword evidence="7" id="KW-1185">Reference proteome</keyword>
<evidence type="ECO:0000256" key="3">
    <source>
        <dbReference type="PROSITE-ProRule" id="PRU00339"/>
    </source>
</evidence>
<accession>A0ABR4Q2S2</accession>
<evidence type="ECO:0000313" key="7">
    <source>
        <dbReference type="Proteomes" id="UP001651158"/>
    </source>
</evidence>
<evidence type="ECO:0000256" key="2">
    <source>
        <dbReference type="ARBA" id="ARBA00022803"/>
    </source>
</evidence>
<feature type="region of interest" description="Disordered" evidence="4">
    <location>
        <begin position="507"/>
        <end position="530"/>
    </location>
</feature>
<proteinExistence type="predicted"/>
<keyword evidence="5" id="KW-0969">Cilium</keyword>
<protein>
    <submittedName>
        <fullName evidence="5">Cilia and flagella-associated protein 70</fullName>
    </submittedName>
</protein>
<dbReference type="SMART" id="SM00028">
    <property type="entry name" value="TPR"/>
    <property type="match status" value="4"/>
</dbReference>
<dbReference type="Proteomes" id="UP001651158">
    <property type="component" value="Unassembled WGS sequence"/>
</dbReference>
<evidence type="ECO:0000313" key="5">
    <source>
        <dbReference type="EMBL" id="KAL5103871.1"/>
    </source>
</evidence>
<gene>
    <name evidence="5" type="ORF">TcWFU_003326</name>
    <name evidence="6" type="ORF">TcWFU_005316</name>
</gene>
<evidence type="ECO:0000256" key="4">
    <source>
        <dbReference type="SAM" id="MobiDB-lite"/>
    </source>
</evidence>
<dbReference type="EMBL" id="JAKROA010000015">
    <property type="protein sequence ID" value="KAL5103910.1"/>
    <property type="molecule type" value="Genomic_DNA"/>
</dbReference>
<evidence type="ECO:0000313" key="6">
    <source>
        <dbReference type="EMBL" id="KAL5103910.1"/>
    </source>
</evidence>
<sequence length="801" mass="89713">MRVALQHCQGRCFAGRLNSMAESTESIKLLIRGLNNLRKKEKAAVVLCGKSRVVKVDKLTSSGDRASGSYVWERKRPFVGIRPKPQTLRTRRAGTRNGVKYLAKCLVVLCTMNRCLHESHGVAFADLSQLLWPGVTSVRGTYAVKRFADELFAQKDTEGASIAPEVADIIRRAANASARKKDKSASILPKETAKSTTAGNVPLEGINFDQHNVYVSVDIELSKPLLPQRKEESAVLEVRDVLKAMGPASTEPMNALKCARALGSGIIRLLSDVFSHVRPPFERLGVGNEASGSFNFAPNERALEDIYLDFQSHLHFPIAADVRKCFAEITESLLQDCIQNFLGDLKVRLMQEGRELLRCVVEGEYEARGMPSIGGLTQSDLRYFAEEAEVLGNLSWANFFVQNMLAEEPKSKETLIAASSFYARVGNREEAIVCLRWWLEMSPDDAEVLWRLGILLAEVGKLDEAKRLLEAASQIAPSDATLWTVLGDTRDFERTLAVMDQLKHPSNITSEASKSDGQEEEEEEEEESVVPQYTDCMDLIGTIDRLLEVKASTFVDRALARLLLHMKEYRCTLGGAEAEDEFKLPDWIVRSSRSCRDYMHDLSAYHRLLARHIMQSSEEAERLQQAEAHLKAASQRQPECADNWACLGSLRCLQGDKEGAIDCFERAMQLETWPVEKSHLLQVQLARCYAEVKDFERSKSQYLRCCNKHPTAESWKGVGVACLRLNELEEAEVAFKEANRLNNRDAAVWAYLAMLCLKAKKRTQAEICLQAVEMLGLADESIRKELDEVLTNTENLSNDGN</sequence>
<dbReference type="InterPro" id="IPR052628">
    <property type="entry name" value="CFAP70"/>
</dbReference>
<feature type="repeat" description="TPR" evidence="3">
    <location>
        <begin position="446"/>
        <end position="479"/>
    </location>
</feature>